<dbReference type="EMBL" id="FNTH01000001">
    <property type="protein sequence ID" value="SEE14994.1"/>
    <property type="molecule type" value="Genomic_DNA"/>
</dbReference>
<dbReference type="RefSeq" id="WP_092126818.1">
    <property type="nucleotide sequence ID" value="NZ_FNTH01000001.1"/>
</dbReference>
<evidence type="ECO:0000313" key="3">
    <source>
        <dbReference type="Proteomes" id="UP000198992"/>
    </source>
</evidence>
<organism evidence="2 3">
    <name type="scientific">Bradyrhizobium erythrophlei</name>
    <dbReference type="NCBI Taxonomy" id="1437360"/>
    <lineage>
        <taxon>Bacteria</taxon>
        <taxon>Pseudomonadati</taxon>
        <taxon>Pseudomonadota</taxon>
        <taxon>Alphaproteobacteria</taxon>
        <taxon>Hyphomicrobiales</taxon>
        <taxon>Nitrobacteraceae</taxon>
        <taxon>Bradyrhizobium</taxon>
    </lineage>
</organism>
<reference evidence="2 3" key="1">
    <citation type="submission" date="2016-10" db="EMBL/GenBank/DDBJ databases">
        <authorList>
            <person name="de Groot N.N."/>
        </authorList>
    </citation>
    <scope>NUCLEOTIDE SEQUENCE [LARGE SCALE GENOMIC DNA]</scope>
    <source>
        <strain evidence="2 3">MT12</strain>
    </source>
</reference>
<dbReference type="InterPro" id="IPR036188">
    <property type="entry name" value="FAD/NAD-bd_sf"/>
</dbReference>
<accession>A0A1H5GHS9</accession>
<evidence type="ECO:0000259" key="1">
    <source>
        <dbReference type="Pfam" id="PF22607"/>
    </source>
</evidence>
<dbReference type="InterPro" id="IPR053212">
    <property type="entry name" value="DHP_3-monooxygenase"/>
</dbReference>
<gene>
    <name evidence="2" type="ORF">SAMN05444164_7090</name>
</gene>
<evidence type="ECO:0000313" key="2">
    <source>
        <dbReference type="EMBL" id="SEE14994.1"/>
    </source>
</evidence>
<dbReference type="InterPro" id="IPR054707">
    <property type="entry name" value="DhpH_subs-bd"/>
</dbReference>
<dbReference type="SUPFAM" id="SSF51905">
    <property type="entry name" value="FAD/NAD(P)-binding domain"/>
    <property type="match status" value="1"/>
</dbReference>
<proteinExistence type="predicted"/>
<dbReference type="OrthoDB" id="5499180at2"/>
<dbReference type="SUPFAM" id="SSF54373">
    <property type="entry name" value="FAD-linked reductases, C-terminal domain"/>
    <property type="match status" value="1"/>
</dbReference>
<feature type="domain" description="2,6-dihydroxypyridine 3-monooxygenase substrate binding" evidence="1">
    <location>
        <begin position="174"/>
        <end position="302"/>
    </location>
</feature>
<name>A0A1H5GHS9_9BRAD</name>
<dbReference type="Pfam" id="PF22607">
    <property type="entry name" value="FAD_binding-like"/>
    <property type="match status" value="1"/>
</dbReference>
<protein>
    <submittedName>
        <fullName evidence="2">2-polyprenyl-6-methoxyphenol hydroxylase</fullName>
    </submittedName>
</protein>
<dbReference type="Gene3D" id="3.50.50.60">
    <property type="entry name" value="FAD/NAD(P)-binding domain"/>
    <property type="match status" value="2"/>
</dbReference>
<dbReference type="NCBIfam" id="NF005566">
    <property type="entry name" value="PRK07236.1"/>
    <property type="match status" value="1"/>
</dbReference>
<dbReference type="AlphaFoldDB" id="A0A1H5GHS9"/>
<dbReference type="Proteomes" id="UP000198992">
    <property type="component" value="Unassembled WGS sequence"/>
</dbReference>
<dbReference type="PANTHER" id="PTHR47469:SF2">
    <property type="entry name" value="OS06G0597600 PROTEIN"/>
    <property type="match status" value="1"/>
</dbReference>
<dbReference type="PANTHER" id="PTHR47469">
    <property type="entry name" value="MONOOXYGENASE-LIKE"/>
    <property type="match status" value="1"/>
</dbReference>
<dbReference type="PRINTS" id="PR00420">
    <property type="entry name" value="RNGMNOXGNASE"/>
</dbReference>
<sequence>MSDDCWKRGVPPKALVIGGSMAGLFAALLLRREGWDVDVYERIGAELAGRGAGIVTHSELFDVLGRAGIDTAAAAVGVVVPGRRVLDRSGRIAGELGLRQVLTSWGHLYGLLKAALPAQHYHHGKNLEDVTELGDRVVARFSDGTEASGDLLVGADGIFSSVRTQLAANVQPKYAGYVAWRGLVNERDLSARTRAELCDWFAFSLPPGEQMLGYPVAGANEEMDVGERRFNFVWYRPADADHGLADLLTDIDGVRQPLSIPPTRIRSDVIAAMRRDAERLLAPQFAEVVHLTSQPFIQAILDLETPRMALGSRTVILGDAAFVARPHVGMGVTKAAADAAALVDALRGYPADLPMALATFESTRLPFGAAVVRRARHLGAYMQAQIATAEERAMAERHRSPEAVMAETAVATGIAA</sequence>